<dbReference type="GO" id="GO:0016740">
    <property type="term" value="F:transferase activity"/>
    <property type="evidence" value="ECO:0007669"/>
    <property type="project" value="UniProtKB-KW"/>
</dbReference>
<evidence type="ECO:0000313" key="3">
    <source>
        <dbReference type="Proteomes" id="UP000182814"/>
    </source>
</evidence>
<sequence length="229" mass="26727">MSAIDKLHERIKQKGLLHTLQTLWKRYVFFHRELLWLGRDLVTPVAPHNLRPYTGLRLVIITPENATAFTKYYGNRVKAMAEIAAEGHTGHMYVDEEGDAIGFIWGSARDYFDRHYYGCWFRVNPGEFFEFGGEMIPQYFGTSLSVDAQFNLWNAMRAKGCNKIVDVCDTRNIQAMKMHIRMDYQEQGRITHVYDLFGRFRFFRETYYSGSRLTELRKPAQPTTTAAQA</sequence>
<proteinExistence type="predicted"/>
<dbReference type="PATRIC" id="fig|163011.3.peg.3187"/>
<name>A0A0J6HG89_9PSED</name>
<accession>A0A0J6HG89</accession>
<dbReference type="EMBL" id="VZPO01000006">
    <property type="protein sequence ID" value="KAB0503597.1"/>
    <property type="molecule type" value="Genomic_DNA"/>
</dbReference>
<reference evidence="2" key="2">
    <citation type="submission" date="2016-10" db="EMBL/GenBank/DDBJ databases">
        <authorList>
            <person name="de Groot N.N."/>
        </authorList>
    </citation>
    <scope>NUCLEOTIDE SEQUENCE [LARGE SCALE GENOMIC DNA]</scope>
    <source>
        <strain evidence="2">BS3782</strain>
    </source>
</reference>
<evidence type="ECO:0000313" key="4">
    <source>
        <dbReference type="Proteomes" id="UP000434925"/>
    </source>
</evidence>
<dbReference type="InterPro" id="IPR016181">
    <property type="entry name" value="Acyl_CoA_acyltransferase"/>
</dbReference>
<evidence type="ECO:0000313" key="1">
    <source>
        <dbReference type="EMBL" id="KAB0503597.1"/>
    </source>
</evidence>
<dbReference type="AlphaFoldDB" id="A0A0J6HG89"/>
<dbReference type="EMBL" id="LT629746">
    <property type="protein sequence ID" value="SDT51443.1"/>
    <property type="molecule type" value="Genomic_DNA"/>
</dbReference>
<gene>
    <name evidence="1" type="ORF">F7R14_17780</name>
    <name evidence="2" type="ORF">SAMN04490191_4886</name>
</gene>
<keyword evidence="3" id="KW-1185">Reference proteome</keyword>
<protein>
    <submittedName>
        <fullName evidence="1">N-acetyltransferase</fullName>
    </submittedName>
</protein>
<dbReference type="Proteomes" id="UP000434925">
    <property type="component" value="Unassembled WGS sequence"/>
</dbReference>
<reference evidence="3" key="1">
    <citation type="submission" date="2016-10" db="EMBL/GenBank/DDBJ databases">
        <authorList>
            <person name="Varghese N."/>
            <person name="Submissions S."/>
        </authorList>
    </citation>
    <scope>NUCLEOTIDE SEQUENCE [LARGE SCALE GENOMIC DNA]</scope>
    <source>
        <strain evidence="3">BS3782</strain>
    </source>
</reference>
<dbReference type="RefSeq" id="WP_038984042.1">
    <property type="nucleotide sequence ID" value="NZ_JABTYG010000003.1"/>
</dbReference>
<keyword evidence="1" id="KW-0808">Transferase</keyword>
<evidence type="ECO:0000313" key="2">
    <source>
        <dbReference type="EMBL" id="SDT51443.1"/>
    </source>
</evidence>
<dbReference type="SUPFAM" id="SSF55729">
    <property type="entry name" value="Acyl-CoA N-acyltransferases (Nat)"/>
    <property type="match status" value="1"/>
</dbReference>
<organism evidence="2 3">
    <name type="scientific">Pseudomonas lini</name>
    <dbReference type="NCBI Taxonomy" id="163011"/>
    <lineage>
        <taxon>Bacteria</taxon>
        <taxon>Pseudomonadati</taxon>
        <taxon>Pseudomonadota</taxon>
        <taxon>Gammaproteobacteria</taxon>
        <taxon>Pseudomonadales</taxon>
        <taxon>Pseudomonadaceae</taxon>
        <taxon>Pseudomonas</taxon>
    </lineage>
</organism>
<dbReference type="Proteomes" id="UP000182814">
    <property type="component" value="Chromosome I"/>
</dbReference>
<reference evidence="1 4" key="3">
    <citation type="submission" date="2019-09" db="EMBL/GenBank/DDBJ databases">
        <title>Draft genome sequences of 48 bacterial type strains from the CCUG.</title>
        <authorList>
            <person name="Tunovic T."/>
            <person name="Pineiro-Iglesias B."/>
            <person name="Unosson C."/>
            <person name="Inganas E."/>
            <person name="Ohlen M."/>
            <person name="Cardew S."/>
            <person name="Jensie-Markopoulos S."/>
            <person name="Salva-Serra F."/>
            <person name="Jaen-Luchoro D."/>
            <person name="Karlsson R."/>
            <person name="Svensson-Stadler L."/>
            <person name="Chun J."/>
            <person name="Moore E."/>
        </authorList>
    </citation>
    <scope>NUCLEOTIDE SEQUENCE [LARGE SCALE GENOMIC DNA]</scope>
    <source>
        <strain evidence="1 4">CCUG 51522</strain>
    </source>
</reference>